<evidence type="ECO:0000256" key="3">
    <source>
        <dbReference type="ARBA" id="ARBA00022801"/>
    </source>
</evidence>
<dbReference type="GO" id="GO:0047372">
    <property type="term" value="F:monoacylglycerol lipase activity"/>
    <property type="evidence" value="ECO:0007669"/>
    <property type="project" value="TreeGrafter"/>
</dbReference>
<accession>A0A1L9NUI0</accession>
<evidence type="ECO:0000256" key="4">
    <source>
        <dbReference type="PIRSR" id="PIRSR005211-1"/>
    </source>
</evidence>
<feature type="active site" description="Charge relay system" evidence="4">
    <location>
        <position position="306"/>
    </location>
</feature>
<reference evidence="6 7" key="1">
    <citation type="submission" date="2016-10" db="EMBL/GenBank/DDBJ databases">
        <title>Genome sequence of Planktotalea frisia SH6-1.</title>
        <authorList>
            <person name="Poehlein A."/>
            <person name="Bakenhus I."/>
            <person name="Voget S."/>
            <person name="Brinkhoff T."/>
            <person name="Simon M."/>
        </authorList>
    </citation>
    <scope>NUCLEOTIDE SEQUENCE [LARGE SCALE GENOMIC DNA]</scope>
    <source>
        <strain evidence="6 7">SH6-1</strain>
    </source>
</reference>
<protein>
    <submittedName>
        <fullName evidence="6">Putative hydrolase</fullName>
    </submittedName>
</protein>
<dbReference type="AlphaFoldDB" id="A0A1L9NUI0"/>
<dbReference type="Pfam" id="PF00561">
    <property type="entry name" value="Abhydrolase_1"/>
    <property type="match status" value="1"/>
</dbReference>
<evidence type="ECO:0000259" key="5">
    <source>
        <dbReference type="Pfam" id="PF00561"/>
    </source>
</evidence>
<organism evidence="6 7">
    <name type="scientific">Planktotalea frisia</name>
    <dbReference type="NCBI Taxonomy" id="696762"/>
    <lineage>
        <taxon>Bacteria</taxon>
        <taxon>Pseudomonadati</taxon>
        <taxon>Pseudomonadota</taxon>
        <taxon>Alphaproteobacteria</taxon>
        <taxon>Rhodobacterales</taxon>
        <taxon>Paracoccaceae</taxon>
        <taxon>Planktotalea</taxon>
    </lineage>
</organism>
<name>A0A1L9NUI0_9RHOB</name>
<dbReference type="Gene3D" id="3.40.50.1820">
    <property type="entry name" value="alpha/beta hydrolase"/>
    <property type="match status" value="1"/>
</dbReference>
<dbReference type="PANTHER" id="PTHR10794">
    <property type="entry name" value="ABHYDROLASE DOMAIN-CONTAINING PROTEIN"/>
    <property type="match status" value="1"/>
</dbReference>
<dbReference type="Proteomes" id="UP000184514">
    <property type="component" value="Unassembled WGS sequence"/>
</dbReference>
<keyword evidence="3 6" id="KW-0378">Hydrolase</keyword>
<dbReference type="STRING" id="696762.PFRI_27300"/>
<proteinExistence type="inferred from homology"/>
<dbReference type="InterPro" id="IPR000952">
    <property type="entry name" value="AB_hydrolase_4_CS"/>
</dbReference>
<dbReference type="GO" id="GO:0034338">
    <property type="term" value="F:short-chain carboxylesterase activity"/>
    <property type="evidence" value="ECO:0007669"/>
    <property type="project" value="TreeGrafter"/>
</dbReference>
<dbReference type="SUPFAM" id="SSF53474">
    <property type="entry name" value="alpha/beta-Hydrolases"/>
    <property type="match status" value="1"/>
</dbReference>
<comment type="similarity">
    <text evidence="1">Belongs to the AB hydrolase superfamily. AB hydrolase 4 family.</text>
</comment>
<feature type="active site" description="Charge relay system" evidence="4">
    <location>
        <position position="277"/>
    </location>
</feature>
<gene>
    <name evidence="6" type="ORF">PFRI_27300</name>
</gene>
<dbReference type="PANTHER" id="PTHR10794:SF94">
    <property type="entry name" value="ESTERASE YHET-RELATED"/>
    <property type="match status" value="1"/>
</dbReference>
<evidence type="ECO:0000313" key="7">
    <source>
        <dbReference type="Proteomes" id="UP000184514"/>
    </source>
</evidence>
<feature type="domain" description="AB hydrolase-1" evidence="5">
    <location>
        <begin position="73"/>
        <end position="310"/>
    </location>
</feature>
<dbReference type="InterPro" id="IPR012020">
    <property type="entry name" value="ABHD4"/>
</dbReference>
<keyword evidence="7" id="KW-1185">Reference proteome</keyword>
<dbReference type="PROSITE" id="PS01133">
    <property type="entry name" value="UPF0017"/>
    <property type="match status" value="1"/>
</dbReference>
<dbReference type="InterPro" id="IPR000073">
    <property type="entry name" value="AB_hydrolase_1"/>
</dbReference>
<evidence type="ECO:0000256" key="1">
    <source>
        <dbReference type="ARBA" id="ARBA00010884"/>
    </source>
</evidence>
<dbReference type="EMBL" id="MLCB01000159">
    <property type="protein sequence ID" value="OJI92955.1"/>
    <property type="molecule type" value="Genomic_DNA"/>
</dbReference>
<evidence type="ECO:0000313" key="6">
    <source>
        <dbReference type="EMBL" id="OJI92955.1"/>
    </source>
</evidence>
<comment type="caution">
    <text evidence="6">The sequence shown here is derived from an EMBL/GenBank/DDBJ whole genome shotgun (WGS) entry which is preliminary data.</text>
</comment>
<dbReference type="PIRSF" id="PIRSF005211">
    <property type="entry name" value="Ab_hydro_YheT"/>
    <property type="match status" value="1"/>
</dbReference>
<feature type="active site" description="Charge relay system" evidence="4">
    <location>
        <position position="153"/>
    </location>
</feature>
<dbReference type="InterPro" id="IPR050960">
    <property type="entry name" value="AB_hydrolase_4_sf"/>
</dbReference>
<sequence>MFDEAWLEDLRIQTLHCRERAPWLGGDLQTVAHRITYRDRPIPGIETPMQFPLRDGSGDIMTGTLHDPGKGGPLVILLHGVAGCEDSIYIKESARHLVEQGRRVLRLNHRGAGSSLASCSVTYQCAGTAEIIDVLDTLPDGLTGQGIFLCGFSMGGTILLNMLAELGRDLRICGAMTVSAPLDLIASSSRMNRRRNLIYQKALLGTLMGLERKLRASGRLLDENPLPRPRSLLEYDELFTAPRHGYANAADYYRRASPFPRLQHVKVPVVMLHAENDPWITSDPYRRLDEFGRSNFRVLLTPYGGHVGFHFRGRPRPFFLDVLTHTLGEIGG</sequence>
<evidence type="ECO:0000256" key="2">
    <source>
        <dbReference type="ARBA" id="ARBA00022487"/>
    </source>
</evidence>
<keyword evidence="2" id="KW-0719">Serine esterase</keyword>
<dbReference type="InterPro" id="IPR029058">
    <property type="entry name" value="AB_hydrolase_fold"/>
</dbReference>